<sequence>MPIIRSLAVWNVLRTWVKVRESENRLEIAVMGQMEWVHAVLQAESQMGDSTDD</sequence>
<accession>A0AA43P7A1</accession>
<evidence type="ECO:0000313" key="2">
    <source>
        <dbReference type="Proteomes" id="UP001161916"/>
    </source>
</evidence>
<reference evidence="1" key="1">
    <citation type="submission" date="2022-09" db="EMBL/GenBank/DDBJ databases">
        <authorList>
            <person name="Orihara K."/>
        </authorList>
    </citation>
    <scope>NUCLEOTIDE SEQUENCE</scope>
    <source>
        <strain evidence="1">YIT 13062</strain>
    </source>
</reference>
<dbReference type="Proteomes" id="UP001161916">
    <property type="component" value="Unassembled WGS sequence"/>
</dbReference>
<name>A0AA43P7A1_9BIFI</name>
<reference evidence="1" key="2">
    <citation type="journal article" date="2023" name="Gut Microbes">
        <title>Characterization of Bifidobacterium kashiwanohense that utilizes both milk- and plant-derived oligosaccharides.</title>
        <authorList>
            <person name="Orihara K."/>
            <person name="Yahagi K."/>
            <person name="Saito Y."/>
            <person name="Watanabe Y."/>
            <person name="Sasai T."/>
            <person name="Hara T."/>
            <person name="Tsukuda N."/>
            <person name="Oki K."/>
            <person name="Fujimoto J."/>
            <person name="Matsuki T."/>
        </authorList>
    </citation>
    <scope>NUCLEOTIDE SEQUENCE</scope>
    <source>
        <strain evidence="1">YIT 13062</strain>
    </source>
</reference>
<organism evidence="1 2">
    <name type="scientific">Bifidobacterium catenulatum subsp. kashiwanohense</name>
    <dbReference type="NCBI Taxonomy" id="630129"/>
    <lineage>
        <taxon>Bacteria</taxon>
        <taxon>Bacillati</taxon>
        <taxon>Actinomycetota</taxon>
        <taxon>Actinomycetes</taxon>
        <taxon>Bifidobacteriales</taxon>
        <taxon>Bifidobacteriaceae</taxon>
        <taxon>Bifidobacterium</taxon>
    </lineage>
</organism>
<dbReference type="AlphaFoldDB" id="A0AA43P7A1"/>
<dbReference type="RefSeq" id="WP_281105892.1">
    <property type="nucleotide sequence ID" value="NZ_JAOPMH010000007.1"/>
</dbReference>
<gene>
    <name evidence="1" type="ORF">OB951_07035</name>
</gene>
<proteinExistence type="predicted"/>
<comment type="caution">
    <text evidence="1">The sequence shown here is derived from an EMBL/GenBank/DDBJ whole genome shotgun (WGS) entry which is preliminary data.</text>
</comment>
<protein>
    <submittedName>
        <fullName evidence="1">Uncharacterized protein</fullName>
    </submittedName>
</protein>
<evidence type="ECO:0000313" key="1">
    <source>
        <dbReference type="EMBL" id="MDH7890342.1"/>
    </source>
</evidence>
<dbReference type="EMBL" id="JAOPMH010000007">
    <property type="protein sequence ID" value="MDH7890342.1"/>
    <property type="molecule type" value="Genomic_DNA"/>
</dbReference>